<dbReference type="PANTHER" id="PTHR22767">
    <property type="entry name" value="N-TERMINAL ACETYLTRANSFERASE-RELATED"/>
    <property type="match status" value="1"/>
</dbReference>
<dbReference type="InterPro" id="IPR019183">
    <property type="entry name" value="NAA25_NatB_aux_su"/>
</dbReference>
<proteinExistence type="inferred from homology"/>
<organism evidence="2 3">
    <name type="scientific">Lachancea quebecensis</name>
    <dbReference type="NCBI Taxonomy" id="1654605"/>
    <lineage>
        <taxon>Eukaryota</taxon>
        <taxon>Fungi</taxon>
        <taxon>Dikarya</taxon>
        <taxon>Ascomycota</taxon>
        <taxon>Saccharomycotina</taxon>
        <taxon>Saccharomycetes</taxon>
        <taxon>Saccharomycetales</taxon>
        <taxon>Saccharomycetaceae</taxon>
        <taxon>Lachancea</taxon>
    </lineage>
</organism>
<dbReference type="PANTHER" id="PTHR22767:SF3">
    <property type="entry name" value="N-ALPHA-ACETYLTRANSFERASE 25, NATB AUXILIARY SUBUNIT"/>
    <property type="match status" value="1"/>
</dbReference>
<gene>
    <name evidence="2" type="ORF">LAQU0_S06e02498g</name>
</gene>
<evidence type="ECO:0000256" key="1">
    <source>
        <dbReference type="ARBA" id="ARBA00006298"/>
    </source>
</evidence>
<reference evidence="3" key="1">
    <citation type="submission" date="2015-10" db="EMBL/GenBank/DDBJ databases">
        <authorList>
            <person name="Devillers H."/>
        </authorList>
    </citation>
    <scope>NUCLEOTIDE SEQUENCE [LARGE SCALE GENOMIC DNA]</scope>
</reference>
<dbReference type="AlphaFoldDB" id="A0A0P1KRU6"/>
<name>A0A0P1KRU6_9SACH</name>
<evidence type="ECO:0000313" key="2">
    <source>
        <dbReference type="EMBL" id="CUS22635.1"/>
    </source>
</evidence>
<dbReference type="GO" id="GO:0031416">
    <property type="term" value="C:NatB complex"/>
    <property type="evidence" value="ECO:0007669"/>
    <property type="project" value="TreeGrafter"/>
</dbReference>
<sequence length="778" mass="89514">MESTGNEIHKLLSRGNFKQASQLVGKLSGQYPSASYPKVLAQYVKFRQNKQKYDYLSGLEPLIKAKSPPSDARTLSLLHTFLLELGRFDEVLNVYGAAMQKYPNFETGSNWFVRAIEDMNLRHMAQSSFQLRRLSNDPRALQFWNAMATVALTKIHGKSLSGRERELNATLSFKAISSLAPFQSDQETIVFCHVCEQFDNKSREIVDVLLPTFLKGGKDFSVDLYLKNFLIKHLEILNDHENLFKCCKLLTEYLDDFEILCHLVKSAKALDIPKEEVREHLKVRDSRNHRLAHLELDVIYSQSISNEALHFYLERYHDKPCCVPDLSFYRERIPEGLIESGMKQFSGSLIHECNAIKLSQVTDPELFLELFKKHKHTLREKPKTDYSPCSCFILKIVESLINDKNLNLSNVMTSVLILESYQNEDPHNFDTRIWLVVLYNYLGCPTIAYNHYKELHVKNLQNDTLDHILAARFSTLLPLKDHPFAEQLSGGDRVYESMASLPQFIRISFERKSYSKILGMLELNDKLNRSSTRWSKIGEQLQHTRLFNDKRSELLAKLHESWRLLCLYNVNASGTNCVESLRLSDNRDFAVLGSLRDSCTTVTGYMNQDDKAILAGCLREMMLELFSMGERDPIVDKILALGNFTNSMTATEEWAFETIRLLYEHSPDQDQAYLAEQIEAMPKLGSQGWLLTHDYNCQLATLKTLDNLKRIKNQQCKKLVKAKLRDLRDSCQDVFQRYIAEISSCKPNTELLKTLGYADFEHQIARGVLTVLKSSCNL</sequence>
<dbReference type="OrthoDB" id="1874341at2759"/>
<dbReference type="Proteomes" id="UP000236544">
    <property type="component" value="Unassembled WGS sequence"/>
</dbReference>
<protein>
    <submittedName>
        <fullName evidence="2">LAQU0S06e02498g1_1</fullName>
    </submittedName>
</protein>
<keyword evidence="3" id="KW-1185">Reference proteome</keyword>
<dbReference type="Pfam" id="PF09797">
    <property type="entry name" value="NatB_MDM20"/>
    <property type="match status" value="1"/>
</dbReference>
<accession>A0A0P1KRU6</accession>
<evidence type="ECO:0000313" key="3">
    <source>
        <dbReference type="Proteomes" id="UP000236544"/>
    </source>
</evidence>
<comment type="similarity">
    <text evidence="1">Belongs to the MDM20/NAA25 family.</text>
</comment>
<dbReference type="EMBL" id="LN890530">
    <property type="protein sequence ID" value="CUS22635.1"/>
    <property type="molecule type" value="Genomic_DNA"/>
</dbReference>